<dbReference type="AlphaFoldDB" id="A0A2S7T3N5"/>
<organism evidence="1 2">
    <name type="scientific">Aureicoccus marinus</name>
    <dbReference type="NCBI Taxonomy" id="754435"/>
    <lineage>
        <taxon>Bacteria</taxon>
        <taxon>Pseudomonadati</taxon>
        <taxon>Bacteroidota</taxon>
        <taxon>Flavobacteriia</taxon>
        <taxon>Flavobacteriales</taxon>
        <taxon>Flavobacteriaceae</taxon>
        <taxon>Aureicoccus</taxon>
    </lineage>
</organism>
<reference evidence="2" key="1">
    <citation type="submission" date="2016-11" db="EMBL/GenBank/DDBJ databases">
        <title>Trade-off between light-utilization and light-protection in marine flavobacteria.</title>
        <authorList>
            <person name="Kumagai Y."/>
            <person name="Yoshizawa S."/>
            <person name="Kogure K."/>
        </authorList>
    </citation>
    <scope>NUCLEOTIDE SEQUENCE [LARGE SCALE GENOMIC DNA]</scope>
    <source>
        <strain evidence="2">SG-18</strain>
    </source>
</reference>
<proteinExistence type="predicted"/>
<name>A0A2S7T3N5_9FLAO</name>
<keyword evidence="2" id="KW-1185">Reference proteome</keyword>
<dbReference type="EMBL" id="MQVX01000001">
    <property type="protein sequence ID" value="PQJ14530.1"/>
    <property type="molecule type" value="Genomic_DNA"/>
</dbReference>
<protein>
    <submittedName>
        <fullName evidence="1">Uncharacterized protein</fullName>
    </submittedName>
</protein>
<dbReference type="Proteomes" id="UP000239366">
    <property type="component" value="Unassembled WGS sequence"/>
</dbReference>
<evidence type="ECO:0000313" key="2">
    <source>
        <dbReference type="Proteomes" id="UP000239366"/>
    </source>
</evidence>
<comment type="caution">
    <text evidence="1">The sequence shown here is derived from an EMBL/GenBank/DDBJ whole genome shotgun (WGS) entry which is preliminary data.</text>
</comment>
<accession>A0A2S7T3N5</accession>
<gene>
    <name evidence="1" type="ORF">BST99_01075</name>
</gene>
<sequence>MIPLILLQKLTTDSEAGETMEARSSSMSTTTDGAGMVAGSIPFGEAAGAGMPDGAGTAGVPDGVGTPGAGAAGVGTPGAGTAGVPDGVGMQAGAGPVGAGAAAGAGTIAGDIRTTTPVATTGAATEGVADIPIPQSQPIRFEDVLI</sequence>
<evidence type="ECO:0000313" key="1">
    <source>
        <dbReference type="EMBL" id="PQJ14530.1"/>
    </source>
</evidence>